<evidence type="ECO:0000256" key="2">
    <source>
        <dbReference type="ARBA" id="ARBA00012417"/>
    </source>
</evidence>
<gene>
    <name evidence="13" type="ORF">HPLM_LOCUS21661</name>
</gene>
<keyword evidence="6" id="KW-0479">Metal-binding</keyword>
<keyword evidence="14" id="KW-1185">Reference proteome</keyword>
<dbReference type="Gene3D" id="3.30.1490.100">
    <property type="entry name" value="DNA polymerase, Y-family, little finger domain"/>
    <property type="match status" value="1"/>
</dbReference>
<evidence type="ECO:0000256" key="5">
    <source>
        <dbReference type="ARBA" id="ARBA00022705"/>
    </source>
</evidence>
<evidence type="ECO:0000313" key="13">
    <source>
        <dbReference type="EMBL" id="VDO91442.1"/>
    </source>
</evidence>
<comment type="catalytic activity">
    <reaction evidence="11">
        <text>DNA(n) + a 2'-deoxyribonucleoside 5'-triphosphate = DNA(n+1) + diphosphate</text>
        <dbReference type="Rhea" id="RHEA:22508"/>
        <dbReference type="Rhea" id="RHEA-COMP:17339"/>
        <dbReference type="Rhea" id="RHEA-COMP:17340"/>
        <dbReference type="ChEBI" id="CHEBI:33019"/>
        <dbReference type="ChEBI" id="CHEBI:61560"/>
        <dbReference type="ChEBI" id="CHEBI:173112"/>
        <dbReference type="EC" id="2.7.7.7"/>
    </reaction>
</comment>
<evidence type="ECO:0000256" key="4">
    <source>
        <dbReference type="ARBA" id="ARBA00022695"/>
    </source>
</evidence>
<dbReference type="InterPro" id="IPR036775">
    <property type="entry name" value="DNA_pol_Y-fam_lit_finger_sf"/>
</dbReference>
<dbReference type="SUPFAM" id="SSF100879">
    <property type="entry name" value="Lesion bypass DNA polymerase (Y-family), little finger domain"/>
    <property type="match status" value="1"/>
</dbReference>
<dbReference type="Proteomes" id="UP000268014">
    <property type="component" value="Unassembled WGS sequence"/>
</dbReference>
<evidence type="ECO:0000256" key="3">
    <source>
        <dbReference type="ARBA" id="ARBA00022679"/>
    </source>
</evidence>
<accession>A0A0N4XBC7</accession>
<evidence type="ECO:0000256" key="10">
    <source>
        <dbReference type="ARBA" id="ARBA00023204"/>
    </source>
</evidence>
<dbReference type="SUPFAM" id="SSF56672">
    <property type="entry name" value="DNA/RNA polymerases"/>
    <property type="match status" value="1"/>
</dbReference>
<dbReference type="PROSITE" id="PS50173">
    <property type="entry name" value="UMUC"/>
    <property type="match status" value="1"/>
</dbReference>
<keyword evidence="4" id="KW-0548">Nucleotidyltransferase</keyword>
<dbReference type="Gene3D" id="3.30.70.270">
    <property type="match status" value="1"/>
</dbReference>
<dbReference type="InterPro" id="IPR001126">
    <property type="entry name" value="UmuC"/>
</dbReference>
<comment type="similarity">
    <text evidence="1">Belongs to the DNA polymerase type-Y family.</text>
</comment>
<sequence>MAQIGSKEVESIKVDEEKAPENDLMRSFILDSLYELANCSWIVIFFYDSVRDFQVVREIRFRVEQATGLTCSAGIAPNFRLAKICSDMNKPNGQYELANNYEKVMEFLSTLPIRKVCGIGRVSEALLQACGICTVGQLLERRAALKFCFSELSQECFLRVALGLPGRPSSSDPRRKSISTERTFTPTSSREALIEIMEDVCDMLVEDMKRAGVVGGRCVTLKLKLSSFDVLTRSETPGRLVSSREEILAITGETLDRELPNEFRLLGIRLSNLQFEDERASGEPISVSSALFIGNAYVRYSNSLNIRSGLLARKNH</sequence>
<dbReference type="Pfam" id="PF11799">
    <property type="entry name" value="IMS_C"/>
    <property type="match status" value="1"/>
</dbReference>
<dbReference type="EC" id="2.7.7.7" evidence="2"/>
<protein>
    <recommendedName>
        <fullName evidence="2">DNA-directed DNA polymerase</fullName>
        <ecNumber evidence="2">2.7.7.7</ecNumber>
    </recommendedName>
</protein>
<reference evidence="15" key="1">
    <citation type="submission" date="2017-02" db="UniProtKB">
        <authorList>
            <consortium name="WormBaseParasite"/>
        </authorList>
    </citation>
    <scope>IDENTIFICATION</scope>
</reference>
<keyword evidence="9" id="KW-0239">DNA-directed DNA polymerase</keyword>
<dbReference type="STRING" id="6290.A0A0N4XBC7"/>
<dbReference type="GO" id="GO:0003684">
    <property type="term" value="F:damaged DNA binding"/>
    <property type="evidence" value="ECO:0007669"/>
    <property type="project" value="InterPro"/>
</dbReference>
<keyword evidence="8" id="KW-0460">Magnesium</keyword>
<dbReference type="InterPro" id="IPR024728">
    <property type="entry name" value="PolY_HhH_motif"/>
</dbReference>
<evidence type="ECO:0000256" key="6">
    <source>
        <dbReference type="ARBA" id="ARBA00022723"/>
    </source>
</evidence>
<keyword evidence="3" id="KW-0808">Transferase</keyword>
<evidence type="ECO:0000256" key="1">
    <source>
        <dbReference type="ARBA" id="ARBA00010945"/>
    </source>
</evidence>
<feature type="domain" description="UmuC" evidence="12">
    <location>
        <begin position="1"/>
        <end position="120"/>
    </location>
</feature>
<dbReference type="InterPro" id="IPR043128">
    <property type="entry name" value="Rev_trsase/Diguanyl_cyclase"/>
</dbReference>
<keyword evidence="10" id="KW-0234">DNA repair</keyword>
<evidence type="ECO:0000313" key="14">
    <source>
        <dbReference type="Proteomes" id="UP000268014"/>
    </source>
</evidence>
<evidence type="ECO:0000256" key="7">
    <source>
        <dbReference type="ARBA" id="ARBA00022763"/>
    </source>
</evidence>
<dbReference type="Pfam" id="PF11798">
    <property type="entry name" value="IMS_HHH"/>
    <property type="match status" value="1"/>
</dbReference>
<dbReference type="PANTHER" id="PTHR11076:SF33">
    <property type="entry name" value="DNA POLYMERASE KAPPA"/>
    <property type="match status" value="1"/>
</dbReference>
<dbReference type="WBParaSite" id="HPLM_0002167201-mRNA-1">
    <property type="protein sequence ID" value="HPLM_0002167201-mRNA-1"/>
    <property type="gene ID" value="HPLM_0002167201"/>
</dbReference>
<evidence type="ECO:0000256" key="11">
    <source>
        <dbReference type="ARBA" id="ARBA00049244"/>
    </source>
</evidence>
<proteinExistence type="inferred from homology"/>
<dbReference type="Pfam" id="PF00817">
    <property type="entry name" value="IMS"/>
    <property type="match status" value="1"/>
</dbReference>
<dbReference type="GO" id="GO:0042276">
    <property type="term" value="P:error-prone translesion synthesis"/>
    <property type="evidence" value="ECO:0007669"/>
    <property type="project" value="TreeGrafter"/>
</dbReference>
<name>A0A0N4XBC7_HAEPC</name>
<dbReference type="PANTHER" id="PTHR11076">
    <property type="entry name" value="DNA REPAIR POLYMERASE UMUC / TRANSFERASE FAMILY MEMBER"/>
    <property type="match status" value="1"/>
</dbReference>
<keyword evidence="7" id="KW-0227">DNA damage</keyword>
<evidence type="ECO:0000256" key="9">
    <source>
        <dbReference type="ARBA" id="ARBA00022932"/>
    </source>
</evidence>
<dbReference type="InterPro" id="IPR043502">
    <property type="entry name" value="DNA/RNA_pol_sf"/>
</dbReference>
<dbReference type="Gene3D" id="1.10.150.20">
    <property type="entry name" value="5' to 3' exonuclease, C-terminal subdomain"/>
    <property type="match status" value="1"/>
</dbReference>
<keyword evidence="5" id="KW-0235">DNA replication</keyword>
<dbReference type="GO" id="GO:0006260">
    <property type="term" value="P:DNA replication"/>
    <property type="evidence" value="ECO:0007669"/>
    <property type="project" value="UniProtKB-KW"/>
</dbReference>
<evidence type="ECO:0000256" key="8">
    <source>
        <dbReference type="ARBA" id="ARBA00022842"/>
    </source>
</evidence>
<dbReference type="OrthoDB" id="1747274at2759"/>
<dbReference type="GO" id="GO:0005634">
    <property type="term" value="C:nucleus"/>
    <property type="evidence" value="ECO:0007669"/>
    <property type="project" value="TreeGrafter"/>
</dbReference>
<dbReference type="EMBL" id="UZAF01023836">
    <property type="protein sequence ID" value="VDO91442.1"/>
    <property type="molecule type" value="Genomic_DNA"/>
</dbReference>
<reference evidence="13 14" key="2">
    <citation type="submission" date="2018-11" db="EMBL/GenBank/DDBJ databases">
        <authorList>
            <consortium name="Pathogen Informatics"/>
        </authorList>
    </citation>
    <scope>NUCLEOTIDE SEQUENCE [LARGE SCALE GENOMIC DNA]</scope>
    <source>
        <strain evidence="13 14">MHpl1</strain>
    </source>
</reference>
<dbReference type="OMA" id="ANCSWIV"/>
<organism evidence="15">
    <name type="scientific">Haemonchus placei</name>
    <name type="common">Barber's pole worm</name>
    <dbReference type="NCBI Taxonomy" id="6290"/>
    <lineage>
        <taxon>Eukaryota</taxon>
        <taxon>Metazoa</taxon>
        <taxon>Ecdysozoa</taxon>
        <taxon>Nematoda</taxon>
        <taxon>Chromadorea</taxon>
        <taxon>Rhabditida</taxon>
        <taxon>Rhabditina</taxon>
        <taxon>Rhabditomorpha</taxon>
        <taxon>Strongyloidea</taxon>
        <taxon>Trichostrongylidae</taxon>
        <taxon>Haemonchus</taxon>
    </lineage>
</organism>
<evidence type="ECO:0000313" key="15">
    <source>
        <dbReference type="WBParaSite" id="HPLM_0002167201-mRNA-1"/>
    </source>
</evidence>
<dbReference type="InterPro" id="IPR017961">
    <property type="entry name" value="DNA_pol_Y-fam_little_finger"/>
</dbReference>
<dbReference type="FunFam" id="3.30.1490.100:FF:000004">
    <property type="entry name" value="DNA polymerase IV"/>
    <property type="match status" value="1"/>
</dbReference>
<dbReference type="AlphaFoldDB" id="A0A0N4XBC7"/>
<dbReference type="GO" id="GO:0046872">
    <property type="term" value="F:metal ion binding"/>
    <property type="evidence" value="ECO:0007669"/>
    <property type="project" value="UniProtKB-KW"/>
</dbReference>
<dbReference type="InterPro" id="IPR050116">
    <property type="entry name" value="DNA_polymerase-Y"/>
</dbReference>
<dbReference type="GO" id="GO:0003887">
    <property type="term" value="F:DNA-directed DNA polymerase activity"/>
    <property type="evidence" value="ECO:0007669"/>
    <property type="project" value="UniProtKB-KW"/>
</dbReference>
<dbReference type="GO" id="GO:0006281">
    <property type="term" value="P:DNA repair"/>
    <property type="evidence" value="ECO:0007669"/>
    <property type="project" value="UniProtKB-KW"/>
</dbReference>
<evidence type="ECO:0000259" key="12">
    <source>
        <dbReference type="PROSITE" id="PS50173"/>
    </source>
</evidence>